<evidence type="ECO:0000259" key="2">
    <source>
        <dbReference type="PROSITE" id="PS51903"/>
    </source>
</evidence>
<dbReference type="KEGG" id="xya:ET471_09105"/>
<evidence type="ECO:0000313" key="3">
    <source>
        <dbReference type="EMBL" id="QAY71807.1"/>
    </source>
</evidence>
<name>A0A4P6FDT1_9MICO</name>
<gene>
    <name evidence="3" type="ORF">ET471_09105</name>
</gene>
<accession>A0A4P6FDT1</accession>
<sequence>MFERFTQDARLAVIEAQTVARETRSTQIDTRHLLAVLLEADGPARSAVTGAGLDAGDVARRARATIASEDDLDGAALAALGIDLDAVREKADAVFGEGALDRASSAGRTGRRGHLSFTQDAMKAIELALREAIRLKAKTIETRHLLLGILRADSPGGRILAAAAAESGVDLPALRNALERTADAAA</sequence>
<dbReference type="Pfam" id="PF02861">
    <property type="entry name" value="Clp_N"/>
    <property type="match status" value="2"/>
</dbReference>
<dbReference type="Proteomes" id="UP000292118">
    <property type="component" value="Chromosome"/>
</dbReference>
<dbReference type="InterPro" id="IPR004176">
    <property type="entry name" value="Clp_R_N"/>
</dbReference>
<dbReference type="EMBL" id="CP035493">
    <property type="protein sequence ID" value="QAY71807.1"/>
    <property type="molecule type" value="Genomic_DNA"/>
</dbReference>
<dbReference type="SUPFAM" id="SSF81923">
    <property type="entry name" value="Double Clp-N motif"/>
    <property type="match status" value="1"/>
</dbReference>
<organism evidence="3 4">
    <name type="scientific">Xylanimonas protaetiae</name>
    <dbReference type="NCBI Taxonomy" id="2509457"/>
    <lineage>
        <taxon>Bacteria</taxon>
        <taxon>Bacillati</taxon>
        <taxon>Actinomycetota</taxon>
        <taxon>Actinomycetes</taxon>
        <taxon>Micrococcales</taxon>
        <taxon>Promicromonosporaceae</taxon>
        <taxon>Xylanimonas</taxon>
    </lineage>
</organism>
<feature type="domain" description="Clp R" evidence="2">
    <location>
        <begin position="2"/>
        <end position="184"/>
    </location>
</feature>
<evidence type="ECO:0000313" key="4">
    <source>
        <dbReference type="Proteomes" id="UP000292118"/>
    </source>
</evidence>
<dbReference type="OrthoDB" id="3628183at2"/>
<dbReference type="InterPro" id="IPR036628">
    <property type="entry name" value="Clp_N_dom_sf"/>
</dbReference>
<dbReference type="PROSITE" id="PS51903">
    <property type="entry name" value="CLP_R"/>
    <property type="match status" value="1"/>
</dbReference>
<reference evidence="3 4" key="1">
    <citation type="submission" date="2019-01" db="EMBL/GenBank/DDBJ databases">
        <title>Genome sequencing of strain FW10M-9.</title>
        <authorList>
            <person name="Heo J."/>
            <person name="Kim S.-J."/>
            <person name="Kim J.-S."/>
            <person name="Hong S.-B."/>
            <person name="Kwon S.-W."/>
        </authorList>
    </citation>
    <scope>NUCLEOTIDE SEQUENCE [LARGE SCALE GENOMIC DNA]</scope>
    <source>
        <strain evidence="3 4">FW10M-9</strain>
    </source>
</reference>
<keyword evidence="1" id="KW-0677">Repeat</keyword>
<keyword evidence="4" id="KW-1185">Reference proteome</keyword>
<proteinExistence type="predicted"/>
<dbReference type="Gene3D" id="1.10.1780.10">
    <property type="entry name" value="Clp, N-terminal domain"/>
    <property type="match status" value="2"/>
</dbReference>
<evidence type="ECO:0000256" key="1">
    <source>
        <dbReference type="PROSITE-ProRule" id="PRU01251"/>
    </source>
</evidence>
<dbReference type="AlphaFoldDB" id="A0A4P6FDT1"/>
<protein>
    <recommendedName>
        <fullName evidence="2">Clp R domain-containing protein</fullName>
    </recommendedName>
</protein>